<reference evidence="1" key="1">
    <citation type="submission" date="2015-06" db="EMBL/GenBank/DDBJ databases">
        <authorList>
            <person name="Joergensen T."/>
        </authorList>
    </citation>
    <scope>NUCLEOTIDE SEQUENCE</scope>
    <source>
        <strain evidence="1">RGRH0192</strain>
    </source>
</reference>
<accession>A0A0H5PWL5</accession>
<proteinExistence type="predicted"/>
<reference evidence="1" key="2">
    <citation type="submission" date="2015-07" db="EMBL/GenBank/DDBJ databases">
        <title>Plasmids, circular viruses and viroids from rat gut.</title>
        <authorList>
            <person name="Jorgensen T.J."/>
            <person name="Hansen M.A."/>
            <person name="Xu Z."/>
            <person name="Tabak M.A."/>
            <person name="Sorensen S.J."/>
            <person name="Hansen L.H."/>
        </authorList>
    </citation>
    <scope>NUCLEOTIDE SEQUENCE</scope>
    <source>
        <strain evidence="1">RGRH0192</strain>
    </source>
</reference>
<name>A0A0H5PWL5_9ZZZZ</name>
<protein>
    <submittedName>
        <fullName evidence="1">Uncharacterized protein</fullName>
    </submittedName>
</protein>
<sequence>MAINRLRVEWSGNVVTGPGLTTFYATGLTVADMTQSVRDYFAAVADEVPVGVTWSIPQGGDSIDEATGDLIGTWGSGGALQVSSTGGGSYAAGVGLRHTLQTASVVSGRRVRGAFFLVPLTVSNYATDGSISTGTLSTIDAAAQALYTALDTEWVVWSRPNGSRPGSFAEVTGVTTPDKVSWLRSRRT</sequence>
<organism evidence="1">
    <name type="scientific">uncultured prokaryote</name>
    <dbReference type="NCBI Taxonomy" id="198431"/>
    <lineage>
        <taxon>unclassified sequences</taxon>
        <taxon>environmental samples</taxon>
    </lineage>
</organism>
<evidence type="ECO:0000313" key="1">
    <source>
        <dbReference type="EMBL" id="CRY94146.1"/>
    </source>
</evidence>
<dbReference type="EMBL" id="LN852874">
    <property type="protein sequence ID" value="CRY94146.1"/>
    <property type="molecule type" value="Genomic_DNA"/>
</dbReference>
<dbReference type="AlphaFoldDB" id="A0A0H5PWL5"/>